<evidence type="ECO:0000313" key="2">
    <source>
        <dbReference type="EMBL" id="MBE1588250.1"/>
    </source>
</evidence>
<reference evidence="2 3" key="1">
    <citation type="submission" date="2020-10" db="EMBL/GenBank/DDBJ databases">
        <title>Sequencing the genomes of 1000 actinobacteria strains.</title>
        <authorList>
            <person name="Klenk H.-P."/>
        </authorList>
    </citation>
    <scope>NUCLEOTIDE SEQUENCE [LARGE SCALE GENOMIC DNA]</scope>
    <source>
        <strain evidence="2 3">DSM 43173</strain>
    </source>
</reference>
<sequence length="76" mass="8193">MPKVAFVPDEAAVEKLVAAGLHPPLHDGVHPRHPNAGEHRGDAGLGEDLVHEDRELAIPISEQKARSAACIFQVHH</sequence>
<keyword evidence="3" id="KW-1185">Reference proteome</keyword>
<organism evidence="2 3">
    <name type="scientific">Nonomuraea angiospora</name>
    <dbReference type="NCBI Taxonomy" id="46172"/>
    <lineage>
        <taxon>Bacteria</taxon>
        <taxon>Bacillati</taxon>
        <taxon>Actinomycetota</taxon>
        <taxon>Actinomycetes</taxon>
        <taxon>Streptosporangiales</taxon>
        <taxon>Streptosporangiaceae</taxon>
        <taxon>Nonomuraea</taxon>
    </lineage>
</organism>
<proteinExistence type="predicted"/>
<dbReference type="RefSeq" id="WP_264086017.1">
    <property type="nucleotide sequence ID" value="NZ_JADBEK010000001.1"/>
</dbReference>
<dbReference type="Proteomes" id="UP000633509">
    <property type="component" value="Unassembled WGS sequence"/>
</dbReference>
<accession>A0ABR9M6M7</accession>
<gene>
    <name evidence="2" type="ORF">H4W80_006508</name>
</gene>
<evidence type="ECO:0000313" key="3">
    <source>
        <dbReference type="Proteomes" id="UP000633509"/>
    </source>
</evidence>
<comment type="caution">
    <text evidence="2">The sequence shown here is derived from an EMBL/GenBank/DDBJ whole genome shotgun (WGS) entry which is preliminary data.</text>
</comment>
<feature type="region of interest" description="Disordered" evidence="1">
    <location>
        <begin position="22"/>
        <end position="45"/>
    </location>
</feature>
<feature type="compositionally biased region" description="Basic and acidic residues" evidence="1">
    <location>
        <begin position="24"/>
        <end position="45"/>
    </location>
</feature>
<evidence type="ECO:0000256" key="1">
    <source>
        <dbReference type="SAM" id="MobiDB-lite"/>
    </source>
</evidence>
<protein>
    <submittedName>
        <fullName evidence="2">Uncharacterized protein</fullName>
    </submittedName>
</protein>
<name>A0ABR9M6M7_9ACTN</name>
<dbReference type="EMBL" id="JADBEK010000001">
    <property type="protein sequence ID" value="MBE1588250.1"/>
    <property type="molecule type" value="Genomic_DNA"/>
</dbReference>